<gene>
    <name evidence="2" type="ORF">MNOR_LOCUS34297</name>
</gene>
<sequence length="136" mass="14621">MNHQSTIDIDIDDDDKIAAPVPKQDIRSTSPAASKPKLDYIKRKVDGSIEELDISLEDEKKKPVVKSSDIINAASKGISTAPKGISTVRSSCLQSEPSWDACSEQQLPPPTDTTTTSNPSSPLRNGQLARPLPNAL</sequence>
<dbReference type="Proteomes" id="UP001497623">
    <property type="component" value="Unassembled WGS sequence"/>
</dbReference>
<feature type="compositionally biased region" description="Low complexity" evidence="1">
    <location>
        <begin position="112"/>
        <end position="122"/>
    </location>
</feature>
<comment type="caution">
    <text evidence="2">The sequence shown here is derived from an EMBL/GenBank/DDBJ whole genome shotgun (WGS) entry which is preliminary data.</text>
</comment>
<dbReference type="AlphaFoldDB" id="A0AAV2SA84"/>
<dbReference type="EMBL" id="CAXKWB010052320">
    <property type="protein sequence ID" value="CAL4172676.1"/>
    <property type="molecule type" value="Genomic_DNA"/>
</dbReference>
<accession>A0AAV2SA84</accession>
<keyword evidence="3" id="KW-1185">Reference proteome</keyword>
<proteinExistence type="predicted"/>
<reference evidence="2 3" key="1">
    <citation type="submission" date="2024-05" db="EMBL/GenBank/DDBJ databases">
        <authorList>
            <person name="Wallberg A."/>
        </authorList>
    </citation>
    <scope>NUCLEOTIDE SEQUENCE [LARGE SCALE GENOMIC DNA]</scope>
</reference>
<evidence type="ECO:0000313" key="3">
    <source>
        <dbReference type="Proteomes" id="UP001497623"/>
    </source>
</evidence>
<organism evidence="2 3">
    <name type="scientific">Meganyctiphanes norvegica</name>
    <name type="common">Northern krill</name>
    <name type="synonym">Thysanopoda norvegica</name>
    <dbReference type="NCBI Taxonomy" id="48144"/>
    <lineage>
        <taxon>Eukaryota</taxon>
        <taxon>Metazoa</taxon>
        <taxon>Ecdysozoa</taxon>
        <taxon>Arthropoda</taxon>
        <taxon>Crustacea</taxon>
        <taxon>Multicrustacea</taxon>
        <taxon>Malacostraca</taxon>
        <taxon>Eumalacostraca</taxon>
        <taxon>Eucarida</taxon>
        <taxon>Euphausiacea</taxon>
        <taxon>Euphausiidae</taxon>
        <taxon>Meganyctiphanes</taxon>
    </lineage>
</organism>
<feature type="region of interest" description="Disordered" evidence="1">
    <location>
        <begin position="1"/>
        <end position="34"/>
    </location>
</feature>
<feature type="region of interest" description="Disordered" evidence="1">
    <location>
        <begin position="96"/>
        <end position="136"/>
    </location>
</feature>
<name>A0AAV2SA84_MEGNR</name>
<evidence type="ECO:0000256" key="1">
    <source>
        <dbReference type="SAM" id="MobiDB-lite"/>
    </source>
</evidence>
<protein>
    <submittedName>
        <fullName evidence="2">Uncharacterized protein</fullName>
    </submittedName>
</protein>
<evidence type="ECO:0000313" key="2">
    <source>
        <dbReference type="EMBL" id="CAL4172676.1"/>
    </source>
</evidence>